<keyword evidence="2" id="KW-0472">Membrane</keyword>
<keyword evidence="10" id="KW-1185">Reference proteome</keyword>
<dbReference type="GO" id="GO:0005737">
    <property type="term" value="C:cytoplasm"/>
    <property type="evidence" value="ECO:0007669"/>
    <property type="project" value="UniProtKB-ARBA"/>
</dbReference>
<evidence type="ECO:0000256" key="7">
    <source>
        <dbReference type="SAM" id="MobiDB-lite"/>
    </source>
</evidence>
<dbReference type="GO" id="GO:0016020">
    <property type="term" value="C:membrane"/>
    <property type="evidence" value="ECO:0007669"/>
    <property type="project" value="UniProtKB-SubCell"/>
</dbReference>
<keyword evidence="6" id="KW-0175">Coiled coil</keyword>
<keyword evidence="5" id="KW-0449">Lipoprotein</keyword>
<organism evidence="9 10">
    <name type="scientific">Cymbomonas tetramitiformis</name>
    <dbReference type="NCBI Taxonomy" id="36881"/>
    <lineage>
        <taxon>Eukaryota</taxon>
        <taxon>Viridiplantae</taxon>
        <taxon>Chlorophyta</taxon>
        <taxon>Pyramimonadophyceae</taxon>
        <taxon>Pyramimonadales</taxon>
        <taxon>Pyramimonadaceae</taxon>
        <taxon>Cymbomonas</taxon>
    </lineage>
</organism>
<evidence type="ECO:0000259" key="8">
    <source>
        <dbReference type="PROSITE" id="PS50076"/>
    </source>
</evidence>
<evidence type="ECO:0000256" key="1">
    <source>
        <dbReference type="ARBA" id="ARBA00004635"/>
    </source>
</evidence>
<evidence type="ECO:0000313" key="9">
    <source>
        <dbReference type="EMBL" id="KAK3236222.1"/>
    </source>
</evidence>
<keyword evidence="3" id="KW-0564">Palmitate</keyword>
<dbReference type="AlphaFoldDB" id="A0AAE0BGU1"/>
<accession>A0AAE0BGU1</accession>
<dbReference type="InterPro" id="IPR018253">
    <property type="entry name" value="DnaJ_domain_CS"/>
</dbReference>
<comment type="subcellular location">
    <subcellularLocation>
        <location evidence="1">Membrane</location>
        <topology evidence="1">Lipid-anchor</topology>
    </subcellularLocation>
</comment>
<keyword evidence="4" id="KW-0143">Chaperone</keyword>
<dbReference type="InterPro" id="IPR051434">
    <property type="entry name" value="DnaJ_C_subfamily_member5"/>
</dbReference>
<dbReference type="PANTHER" id="PTHR44027:SF7">
    <property type="entry name" value="DNAJ HOMOLOG SUBFAMILY C MEMBER 5 HOMOLOG"/>
    <property type="match status" value="1"/>
</dbReference>
<proteinExistence type="predicted"/>
<evidence type="ECO:0000256" key="3">
    <source>
        <dbReference type="ARBA" id="ARBA00023139"/>
    </source>
</evidence>
<dbReference type="InterPro" id="IPR036869">
    <property type="entry name" value="J_dom_sf"/>
</dbReference>
<feature type="compositionally biased region" description="Basic and acidic residues" evidence="7">
    <location>
        <begin position="185"/>
        <end position="194"/>
    </location>
</feature>
<dbReference type="Gene3D" id="1.10.287.110">
    <property type="entry name" value="DnaJ domain"/>
    <property type="match status" value="1"/>
</dbReference>
<feature type="region of interest" description="Disordered" evidence="7">
    <location>
        <begin position="174"/>
        <end position="194"/>
    </location>
</feature>
<feature type="region of interest" description="Disordered" evidence="7">
    <location>
        <begin position="83"/>
        <end position="125"/>
    </location>
</feature>
<evidence type="ECO:0000256" key="2">
    <source>
        <dbReference type="ARBA" id="ARBA00023136"/>
    </source>
</evidence>
<comment type="caution">
    <text evidence="9">The sequence shown here is derived from an EMBL/GenBank/DDBJ whole genome shotgun (WGS) entry which is preliminary data.</text>
</comment>
<dbReference type="SMART" id="SM00271">
    <property type="entry name" value="DnaJ"/>
    <property type="match status" value="1"/>
</dbReference>
<dbReference type="PRINTS" id="PR00625">
    <property type="entry name" value="JDOMAIN"/>
</dbReference>
<evidence type="ECO:0000313" key="10">
    <source>
        <dbReference type="Proteomes" id="UP001190700"/>
    </source>
</evidence>
<dbReference type="InterPro" id="IPR001623">
    <property type="entry name" value="DnaJ_domain"/>
</dbReference>
<feature type="coiled-coil region" evidence="6">
    <location>
        <begin position="233"/>
        <end position="260"/>
    </location>
</feature>
<dbReference type="SUPFAM" id="SSF46565">
    <property type="entry name" value="Chaperone J-domain"/>
    <property type="match status" value="1"/>
</dbReference>
<reference evidence="9 10" key="1">
    <citation type="journal article" date="2015" name="Genome Biol. Evol.">
        <title>Comparative Genomics of a Bacterivorous Green Alga Reveals Evolutionary Causalities and Consequences of Phago-Mixotrophic Mode of Nutrition.</title>
        <authorList>
            <person name="Burns J.A."/>
            <person name="Paasch A."/>
            <person name="Narechania A."/>
            <person name="Kim E."/>
        </authorList>
    </citation>
    <scope>NUCLEOTIDE SEQUENCE [LARGE SCALE GENOMIC DNA]</scope>
    <source>
        <strain evidence="9 10">PLY_AMNH</strain>
    </source>
</reference>
<sequence length="262" mass="31259">MDSNLYAVLDIQEDATGDAVRRAYRRIALKLHPDKNGGVRSPEFDRVQAAYEILGDEKLRKVYDHSWGRVSSLWRRRWQSNPEGDMADRMAKAAERRQADMEQWKERKRRQADEARRREREEEDAEIQKLMEQARLQTEEWAEQCTNHIEKCKLRKETEDAWEDELEDLTHELQKRRQQNMQDNSDAREREKRRAQEDLEWLRTAWESALDDEIDSDARRYERERTDCSIQMAMQENAQMQEVDDLVAQAKAEMEALMKAVG</sequence>
<evidence type="ECO:0000256" key="6">
    <source>
        <dbReference type="SAM" id="Coils"/>
    </source>
</evidence>
<dbReference type="PANTHER" id="PTHR44027">
    <property type="entry name" value="DNAJ HOMOLOG SUBFAMILY C MEMBER 5 HOMOLOG"/>
    <property type="match status" value="1"/>
</dbReference>
<dbReference type="CDD" id="cd06257">
    <property type="entry name" value="DnaJ"/>
    <property type="match status" value="1"/>
</dbReference>
<dbReference type="Proteomes" id="UP001190700">
    <property type="component" value="Unassembled WGS sequence"/>
</dbReference>
<feature type="domain" description="J" evidence="8">
    <location>
        <begin position="4"/>
        <end position="67"/>
    </location>
</feature>
<protein>
    <recommendedName>
        <fullName evidence="8">J domain-containing protein</fullName>
    </recommendedName>
</protein>
<dbReference type="PROSITE" id="PS00636">
    <property type="entry name" value="DNAJ_1"/>
    <property type="match status" value="1"/>
</dbReference>
<evidence type="ECO:0000256" key="4">
    <source>
        <dbReference type="ARBA" id="ARBA00023186"/>
    </source>
</evidence>
<dbReference type="Pfam" id="PF00226">
    <property type="entry name" value="DnaJ"/>
    <property type="match status" value="1"/>
</dbReference>
<dbReference type="PROSITE" id="PS50076">
    <property type="entry name" value="DNAJ_2"/>
    <property type="match status" value="1"/>
</dbReference>
<name>A0AAE0BGU1_9CHLO</name>
<gene>
    <name evidence="9" type="ORF">CYMTET_53623</name>
</gene>
<dbReference type="EMBL" id="LGRX02035119">
    <property type="protein sequence ID" value="KAK3236222.1"/>
    <property type="molecule type" value="Genomic_DNA"/>
</dbReference>
<feature type="compositionally biased region" description="Basic and acidic residues" evidence="7">
    <location>
        <begin position="86"/>
        <end position="120"/>
    </location>
</feature>
<evidence type="ECO:0000256" key="5">
    <source>
        <dbReference type="ARBA" id="ARBA00023288"/>
    </source>
</evidence>